<keyword evidence="2" id="KW-0805">Transcription regulation</keyword>
<dbReference type="FunFam" id="1.10.10.10:FF:000001">
    <property type="entry name" value="LysR family transcriptional regulator"/>
    <property type="match status" value="1"/>
</dbReference>
<dbReference type="Gene3D" id="3.40.190.290">
    <property type="match status" value="1"/>
</dbReference>
<proteinExistence type="inferred from homology"/>
<comment type="similarity">
    <text evidence="1">Belongs to the LysR transcriptional regulatory family.</text>
</comment>
<dbReference type="InterPro" id="IPR000847">
    <property type="entry name" value="LysR_HTH_N"/>
</dbReference>
<dbReference type="SUPFAM" id="SSF53850">
    <property type="entry name" value="Periplasmic binding protein-like II"/>
    <property type="match status" value="1"/>
</dbReference>
<dbReference type="Pfam" id="PF03466">
    <property type="entry name" value="LysR_substrate"/>
    <property type="match status" value="1"/>
</dbReference>
<dbReference type="CDD" id="cd05466">
    <property type="entry name" value="PBP2_LTTR_substrate"/>
    <property type="match status" value="1"/>
</dbReference>
<dbReference type="GO" id="GO:0005829">
    <property type="term" value="C:cytosol"/>
    <property type="evidence" value="ECO:0007669"/>
    <property type="project" value="TreeGrafter"/>
</dbReference>
<dbReference type="AlphaFoldDB" id="A0A6N3DYU7"/>
<protein>
    <submittedName>
        <fullName evidence="5">Hca operon transcriptional activator</fullName>
    </submittedName>
</protein>
<organism evidence="5">
    <name type="scientific">Eubacterium limosum</name>
    <dbReference type="NCBI Taxonomy" id="1736"/>
    <lineage>
        <taxon>Bacteria</taxon>
        <taxon>Bacillati</taxon>
        <taxon>Bacillota</taxon>
        <taxon>Clostridia</taxon>
        <taxon>Eubacteriales</taxon>
        <taxon>Eubacteriaceae</taxon>
        <taxon>Eubacterium</taxon>
    </lineage>
</organism>
<dbReference type="PANTHER" id="PTHR30419">
    <property type="entry name" value="HTH-TYPE TRANSCRIPTIONAL REGULATOR YBHD"/>
    <property type="match status" value="1"/>
</dbReference>
<keyword evidence="4" id="KW-0804">Transcription</keyword>
<dbReference type="InterPro" id="IPR036388">
    <property type="entry name" value="WH-like_DNA-bd_sf"/>
</dbReference>
<gene>
    <name evidence="5" type="primary">hcaR_2</name>
    <name evidence="5" type="ORF">ELLFYP34_03247</name>
</gene>
<name>A0A6N3DYU7_EUBLI</name>
<dbReference type="InterPro" id="IPR005119">
    <property type="entry name" value="LysR_subst-bd"/>
</dbReference>
<dbReference type="Pfam" id="PF00126">
    <property type="entry name" value="HTH_1"/>
    <property type="match status" value="1"/>
</dbReference>
<keyword evidence="3" id="KW-0238">DNA-binding</keyword>
<evidence type="ECO:0000256" key="3">
    <source>
        <dbReference type="ARBA" id="ARBA00023125"/>
    </source>
</evidence>
<dbReference type="EMBL" id="CACRTR010000009">
    <property type="protein sequence ID" value="VYU32509.1"/>
    <property type="molecule type" value="Genomic_DNA"/>
</dbReference>
<dbReference type="InterPro" id="IPR036390">
    <property type="entry name" value="WH_DNA-bd_sf"/>
</dbReference>
<evidence type="ECO:0000256" key="1">
    <source>
        <dbReference type="ARBA" id="ARBA00009437"/>
    </source>
</evidence>
<dbReference type="PANTHER" id="PTHR30419:SF8">
    <property type="entry name" value="NITROGEN ASSIMILATION TRANSCRIPTIONAL ACTIVATOR-RELATED"/>
    <property type="match status" value="1"/>
</dbReference>
<dbReference type="GO" id="GO:0003677">
    <property type="term" value="F:DNA binding"/>
    <property type="evidence" value="ECO:0007669"/>
    <property type="project" value="UniProtKB-KW"/>
</dbReference>
<sequence>MELRVLRYFLAVAREETISGAAESLHVTQPTLSRQLMELEEQLGKKLFIRGSRRVTLTDEGAFLRKRAQEIIDLADRTEADFKTSDAIVGGDVYIGGGETEAMRLIARVIRKMRERYPNIRVHLFSGNAEAVTERLDRGLLDFGVLIEPGDITKYDYMRLPAADTWGVLMRRDSPLAVLPAIEAEALRGLPLLCSRQALGQNELSGWFGSAADKVNVVMTYNLIYNAALMVEEGIGYALCLDRLVNTTGDSALCFRPLKPRLEAHLDIVWKKHPAFSRASEIFLKQLQALLTEDDGE</sequence>
<dbReference type="InterPro" id="IPR050950">
    <property type="entry name" value="HTH-type_LysR_regulators"/>
</dbReference>
<dbReference type="PROSITE" id="PS50931">
    <property type="entry name" value="HTH_LYSR"/>
    <property type="match status" value="1"/>
</dbReference>
<dbReference type="PRINTS" id="PR00039">
    <property type="entry name" value="HTHLYSR"/>
</dbReference>
<accession>A0A6N3DYU7</accession>
<reference evidence="5" key="1">
    <citation type="submission" date="2019-11" db="EMBL/GenBank/DDBJ databases">
        <authorList>
            <person name="Feng L."/>
        </authorList>
    </citation>
    <scope>NUCLEOTIDE SEQUENCE</scope>
    <source>
        <strain evidence="5">ElimosumLFYP34</strain>
    </source>
</reference>
<dbReference type="Gene3D" id="1.10.10.10">
    <property type="entry name" value="Winged helix-like DNA-binding domain superfamily/Winged helix DNA-binding domain"/>
    <property type="match status" value="1"/>
</dbReference>
<evidence type="ECO:0000256" key="4">
    <source>
        <dbReference type="ARBA" id="ARBA00023163"/>
    </source>
</evidence>
<evidence type="ECO:0000313" key="5">
    <source>
        <dbReference type="EMBL" id="VYU32509.1"/>
    </source>
</evidence>
<dbReference type="SUPFAM" id="SSF46785">
    <property type="entry name" value="Winged helix' DNA-binding domain"/>
    <property type="match status" value="1"/>
</dbReference>
<dbReference type="GO" id="GO:0003700">
    <property type="term" value="F:DNA-binding transcription factor activity"/>
    <property type="evidence" value="ECO:0007669"/>
    <property type="project" value="InterPro"/>
</dbReference>
<evidence type="ECO:0000256" key="2">
    <source>
        <dbReference type="ARBA" id="ARBA00023015"/>
    </source>
</evidence>